<comment type="subcellular location">
    <subcellularLocation>
        <location evidence="5">Cytoplasm</location>
    </subcellularLocation>
</comment>
<evidence type="ECO:0000256" key="5">
    <source>
        <dbReference type="HAMAP-Rule" id="MF_00099"/>
    </source>
</evidence>
<comment type="caution">
    <text evidence="10">The sequence shown here is derived from an EMBL/GenBank/DDBJ whole genome shotgun (WGS) entry which is preliminary data.</text>
</comment>
<feature type="active site" evidence="5 6">
    <location>
        <position position="172"/>
    </location>
</feature>
<dbReference type="PIRSF" id="PIRSF000876">
    <property type="entry name" value="RR_chemtxs_CheB"/>
    <property type="match status" value="1"/>
</dbReference>
<dbReference type="AlphaFoldDB" id="A0A932A8J1"/>
<evidence type="ECO:0000259" key="9">
    <source>
        <dbReference type="PROSITE" id="PS50122"/>
    </source>
</evidence>
<comment type="PTM">
    <text evidence="5">Phosphorylated by CheA. Phosphorylation of the N-terminal regulatory domain activates the methylesterase activity.</text>
</comment>
<gene>
    <name evidence="5" type="primary">cheB</name>
    <name evidence="10" type="ORF">HYX28_07920</name>
</gene>
<feature type="active site" evidence="5 6">
    <location>
        <position position="295"/>
    </location>
</feature>
<keyword evidence="2 5" id="KW-0145">Chemotaxis</keyword>
<comment type="domain">
    <text evidence="5">Contains a C-terminal catalytic domain, and an N-terminal region which modulates catalytic activity.</text>
</comment>
<dbReference type="EC" id="3.5.1.44" evidence="5"/>
<dbReference type="InterPro" id="IPR011006">
    <property type="entry name" value="CheY-like_superfamily"/>
</dbReference>
<dbReference type="PROSITE" id="PS50110">
    <property type="entry name" value="RESPONSE_REGULATORY"/>
    <property type="match status" value="1"/>
</dbReference>
<feature type="domain" description="CheB-type methylesterase" evidence="9">
    <location>
        <begin position="159"/>
        <end position="348"/>
    </location>
</feature>
<dbReference type="InterPro" id="IPR008248">
    <property type="entry name" value="CheB-like"/>
</dbReference>
<feature type="modified residue" description="4-aspartylphosphate" evidence="5 7">
    <location>
        <position position="57"/>
    </location>
</feature>
<keyword evidence="1 5" id="KW-0963">Cytoplasm</keyword>
<dbReference type="GO" id="GO:0006935">
    <property type="term" value="P:chemotaxis"/>
    <property type="evidence" value="ECO:0007669"/>
    <property type="project" value="UniProtKB-UniRule"/>
</dbReference>
<dbReference type="PANTHER" id="PTHR42872:SF6">
    <property type="entry name" value="PROTEIN-GLUTAMATE METHYLESTERASE_PROTEIN-GLUTAMINE GLUTAMINASE"/>
    <property type="match status" value="1"/>
</dbReference>
<evidence type="ECO:0000256" key="2">
    <source>
        <dbReference type="ARBA" id="ARBA00022500"/>
    </source>
</evidence>
<feature type="domain" description="Response regulatory" evidence="8">
    <location>
        <begin position="6"/>
        <end position="123"/>
    </location>
</feature>
<evidence type="ECO:0000256" key="7">
    <source>
        <dbReference type="PROSITE-ProRule" id="PRU00169"/>
    </source>
</evidence>
<dbReference type="GO" id="GO:0008984">
    <property type="term" value="F:protein-glutamate methylesterase activity"/>
    <property type="evidence" value="ECO:0007669"/>
    <property type="project" value="UniProtKB-UniRule"/>
</dbReference>
<comment type="function">
    <text evidence="5">Involved in chemotaxis. Part of a chemotaxis signal transduction system that modulates chemotaxis in response to various stimuli. Catalyzes the demethylation of specific methylglutamate residues introduced into the chemoreceptors (methyl-accepting chemotaxis proteins or MCP) by CheR. Also mediates the irreversible deamidation of specific glutamine residues to glutamic acid.</text>
</comment>
<dbReference type="CDD" id="cd17541">
    <property type="entry name" value="REC_CheB-like"/>
    <property type="match status" value="1"/>
</dbReference>
<accession>A0A932A8J1</accession>
<dbReference type="HAMAP" id="MF_00099">
    <property type="entry name" value="CheB_chemtxs"/>
    <property type="match status" value="1"/>
</dbReference>
<comment type="catalytic activity">
    <reaction evidence="5">
        <text>L-glutaminyl-[protein] + H2O = L-glutamyl-[protein] + NH4(+)</text>
        <dbReference type="Rhea" id="RHEA:16441"/>
        <dbReference type="Rhea" id="RHEA-COMP:10207"/>
        <dbReference type="Rhea" id="RHEA-COMP:10208"/>
        <dbReference type="ChEBI" id="CHEBI:15377"/>
        <dbReference type="ChEBI" id="CHEBI:28938"/>
        <dbReference type="ChEBI" id="CHEBI:29973"/>
        <dbReference type="ChEBI" id="CHEBI:30011"/>
        <dbReference type="EC" id="3.5.1.44"/>
    </reaction>
</comment>
<dbReference type="Proteomes" id="UP000779809">
    <property type="component" value="Unassembled WGS sequence"/>
</dbReference>
<evidence type="ECO:0000256" key="3">
    <source>
        <dbReference type="ARBA" id="ARBA00022801"/>
    </source>
</evidence>
<evidence type="ECO:0000313" key="10">
    <source>
        <dbReference type="EMBL" id="MBI2678696.1"/>
    </source>
</evidence>
<comment type="similarity">
    <text evidence="5">Belongs to the CheB family.</text>
</comment>
<proteinExistence type="inferred from homology"/>
<sequence length="360" mass="38759">MSDPVRVLVVDDSALMRKLIPQILERDNSIQVVGTAMDGSFGLKKIDELKPQVVTLDLEMPRMDGIETLREITKRHRIPVIVVSAHTTQGASATFKALSLGAFDFVAKPKDAASARMEDIATELITKIKAAAQTKMPSTPRFELSALPSLRRPKQHGKPHAAPSRVVAIGISTGGPNALQYVLSQLPGDFPGSLIVVQHMPEGFTDLFARRLDECCAIEVKEAQSGDLLVAGRALICPGNRHIKVRRMPLGNIVVLSDEERVNGHRPSVDILYRSVAQEFGKEAIAVIMTGMGEDGADALGVVKAAGGLTIAQSEDSCVVYGMPKAAIERGHAIRVVPLDMMANTLQAQCVPERARAVKV</sequence>
<feature type="active site" evidence="5 6">
    <location>
        <position position="199"/>
    </location>
</feature>
<dbReference type="PANTHER" id="PTHR42872">
    <property type="entry name" value="PROTEIN-GLUTAMATE METHYLESTERASE/PROTEIN-GLUTAMINE GLUTAMINASE"/>
    <property type="match status" value="1"/>
</dbReference>
<dbReference type="CDD" id="cd16432">
    <property type="entry name" value="CheB_Rec"/>
    <property type="match status" value="1"/>
</dbReference>
<dbReference type="SMART" id="SM00448">
    <property type="entry name" value="REC"/>
    <property type="match status" value="1"/>
</dbReference>
<dbReference type="EC" id="3.1.1.61" evidence="5"/>
<dbReference type="EMBL" id="JACPNR010000009">
    <property type="protein sequence ID" value="MBI2678696.1"/>
    <property type="molecule type" value="Genomic_DNA"/>
</dbReference>
<dbReference type="InterPro" id="IPR001789">
    <property type="entry name" value="Sig_transdc_resp-reg_receiver"/>
</dbReference>
<evidence type="ECO:0000256" key="4">
    <source>
        <dbReference type="ARBA" id="ARBA00048267"/>
    </source>
</evidence>
<evidence type="ECO:0000259" key="8">
    <source>
        <dbReference type="PROSITE" id="PS50110"/>
    </source>
</evidence>
<dbReference type="Gene3D" id="3.40.50.180">
    <property type="entry name" value="Methylesterase CheB, C-terminal domain"/>
    <property type="match status" value="1"/>
</dbReference>
<keyword evidence="3 5" id="KW-0378">Hydrolase</keyword>
<keyword evidence="5 7" id="KW-0597">Phosphoprotein</keyword>
<dbReference type="Pfam" id="PF00072">
    <property type="entry name" value="Response_reg"/>
    <property type="match status" value="1"/>
</dbReference>
<dbReference type="PROSITE" id="PS50122">
    <property type="entry name" value="CHEB"/>
    <property type="match status" value="1"/>
</dbReference>
<comment type="catalytic activity">
    <reaction evidence="4 5">
        <text>[protein]-L-glutamate 5-O-methyl ester + H2O = L-glutamyl-[protein] + methanol + H(+)</text>
        <dbReference type="Rhea" id="RHEA:23236"/>
        <dbReference type="Rhea" id="RHEA-COMP:10208"/>
        <dbReference type="Rhea" id="RHEA-COMP:10311"/>
        <dbReference type="ChEBI" id="CHEBI:15377"/>
        <dbReference type="ChEBI" id="CHEBI:15378"/>
        <dbReference type="ChEBI" id="CHEBI:17790"/>
        <dbReference type="ChEBI" id="CHEBI:29973"/>
        <dbReference type="ChEBI" id="CHEBI:82795"/>
        <dbReference type="EC" id="3.1.1.61"/>
    </reaction>
</comment>
<organism evidence="10 11">
    <name type="scientific">Candidatus Korobacter versatilis</name>
    <dbReference type="NCBI Taxonomy" id="658062"/>
    <lineage>
        <taxon>Bacteria</taxon>
        <taxon>Pseudomonadati</taxon>
        <taxon>Acidobacteriota</taxon>
        <taxon>Terriglobia</taxon>
        <taxon>Terriglobales</taxon>
        <taxon>Candidatus Korobacteraceae</taxon>
        <taxon>Candidatus Korobacter</taxon>
    </lineage>
</organism>
<reference evidence="10" key="1">
    <citation type="submission" date="2020-07" db="EMBL/GenBank/DDBJ databases">
        <title>Huge and variable diversity of episymbiotic CPR bacteria and DPANN archaea in groundwater ecosystems.</title>
        <authorList>
            <person name="He C.Y."/>
            <person name="Keren R."/>
            <person name="Whittaker M."/>
            <person name="Farag I.F."/>
            <person name="Doudna J."/>
            <person name="Cate J.H.D."/>
            <person name="Banfield J.F."/>
        </authorList>
    </citation>
    <scope>NUCLEOTIDE SEQUENCE</scope>
    <source>
        <strain evidence="10">NC_groundwater_580_Pr5_B-0.1um_64_19</strain>
    </source>
</reference>
<dbReference type="SUPFAM" id="SSF52172">
    <property type="entry name" value="CheY-like"/>
    <property type="match status" value="1"/>
</dbReference>
<evidence type="ECO:0000313" key="11">
    <source>
        <dbReference type="Proteomes" id="UP000779809"/>
    </source>
</evidence>
<dbReference type="NCBIfam" id="NF009206">
    <property type="entry name" value="PRK12555.1"/>
    <property type="match status" value="1"/>
</dbReference>
<dbReference type="NCBIfam" id="NF001965">
    <property type="entry name" value="PRK00742.1"/>
    <property type="match status" value="1"/>
</dbReference>
<dbReference type="GO" id="GO:0050568">
    <property type="term" value="F:protein-glutamine glutaminase activity"/>
    <property type="evidence" value="ECO:0007669"/>
    <property type="project" value="UniProtKB-UniRule"/>
</dbReference>
<dbReference type="InterPro" id="IPR035909">
    <property type="entry name" value="CheB_C"/>
</dbReference>
<dbReference type="SUPFAM" id="SSF52738">
    <property type="entry name" value="Methylesterase CheB, C-terminal domain"/>
    <property type="match status" value="1"/>
</dbReference>
<protein>
    <recommendedName>
        <fullName evidence="5">Protein-glutamate methylesterase/protein-glutamine glutaminase</fullName>
        <ecNumber evidence="5">3.1.1.61</ecNumber>
        <ecNumber evidence="5">3.5.1.44</ecNumber>
    </recommendedName>
</protein>
<evidence type="ECO:0000256" key="1">
    <source>
        <dbReference type="ARBA" id="ARBA00022490"/>
    </source>
</evidence>
<dbReference type="Pfam" id="PF01339">
    <property type="entry name" value="CheB_methylest"/>
    <property type="match status" value="1"/>
</dbReference>
<name>A0A932A8J1_9BACT</name>
<dbReference type="GO" id="GO:0005737">
    <property type="term" value="C:cytoplasm"/>
    <property type="evidence" value="ECO:0007669"/>
    <property type="project" value="UniProtKB-SubCell"/>
</dbReference>
<dbReference type="Gene3D" id="3.40.50.2300">
    <property type="match status" value="1"/>
</dbReference>
<dbReference type="GO" id="GO:0000156">
    <property type="term" value="F:phosphorelay response regulator activity"/>
    <property type="evidence" value="ECO:0007669"/>
    <property type="project" value="InterPro"/>
</dbReference>
<dbReference type="InterPro" id="IPR000673">
    <property type="entry name" value="Sig_transdc_resp-reg_Me-estase"/>
</dbReference>
<evidence type="ECO:0000256" key="6">
    <source>
        <dbReference type="PROSITE-ProRule" id="PRU00050"/>
    </source>
</evidence>